<dbReference type="Proteomes" id="UP000192678">
    <property type="component" value="Unassembled WGS sequence"/>
</dbReference>
<accession>A0A1W2EF79</accession>
<name>A0A1W2EF79_9SPHI</name>
<proteinExistence type="predicted"/>
<evidence type="ECO:0000313" key="2">
    <source>
        <dbReference type="Proteomes" id="UP000192678"/>
    </source>
</evidence>
<organism evidence="1 2">
    <name type="scientific">Pedobacter nyackensis</name>
    <dbReference type="NCBI Taxonomy" id="475255"/>
    <lineage>
        <taxon>Bacteria</taxon>
        <taxon>Pseudomonadati</taxon>
        <taxon>Bacteroidota</taxon>
        <taxon>Sphingobacteriia</taxon>
        <taxon>Sphingobacteriales</taxon>
        <taxon>Sphingobacteriaceae</taxon>
        <taxon>Pedobacter</taxon>
    </lineage>
</organism>
<dbReference type="RefSeq" id="WP_084291037.1">
    <property type="nucleotide sequence ID" value="NZ_FWYB01000012.1"/>
</dbReference>
<sequence length="109" mass="12098">MNKDGIGYVRYVKDFLTGQLEAVWSYHISGQTVSGTGVATGVYGDTFVGEYKITYYTDGSDDGTSFDLVITKENDQFILKWFRNGTLKHIGIGRGEDNIITAGWKELDA</sequence>
<dbReference type="OrthoDB" id="1164660at2"/>
<gene>
    <name evidence="1" type="ORF">SAMN04488101_11219</name>
</gene>
<dbReference type="EMBL" id="FWYB01000012">
    <property type="protein sequence ID" value="SMD08393.1"/>
    <property type="molecule type" value="Genomic_DNA"/>
</dbReference>
<reference evidence="1 2" key="1">
    <citation type="submission" date="2017-04" db="EMBL/GenBank/DDBJ databases">
        <authorList>
            <person name="Afonso C.L."/>
            <person name="Miller P.J."/>
            <person name="Scott M.A."/>
            <person name="Spackman E."/>
            <person name="Goraichik I."/>
            <person name="Dimitrov K.M."/>
            <person name="Suarez D.L."/>
            <person name="Swayne D.E."/>
        </authorList>
    </citation>
    <scope>NUCLEOTIDE SEQUENCE [LARGE SCALE GENOMIC DNA]</scope>
    <source>
        <strain evidence="1 2">DSM 19625</strain>
    </source>
</reference>
<dbReference type="AlphaFoldDB" id="A0A1W2EF79"/>
<keyword evidence="2" id="KW-1185">Reference proteome</keyword>
<evidence type="ECO:0000313" key="1">
    <source>
        <dbReference type="EMBL" id="SMD08393.1"/>
    </source>
</evidence>
<protein>
    <submittedName>
        <fullName evidence="1">Uncharacterized protein</fullName>
    </submittedName>
</protein>